<accession>A0A6J7X249</accession>
<evidence type="ECO:0000313" key="1">
    <source>
        <dbReference type="EMBL" id="CAB4161465.1"/>
    </source>
</evidence>
<dbReference type="EMBL" id="LR796712">
    <property type="protein sequence ID" value="CAB4161465.1"/>
    <property type="molecule type" value="Genomic_DNA"/>
</dbReference>
<organism evidence="2">
    <name type="scientific">uncultured Caudovirales phage</name>
    <dbReference type="NCBI Taxonomy" id="2100421"/>
    <lineage>
        <taxon>Viruses</taxon>
        <taxon>Duplodnaviria</taxon>
        <taxon>Heunggongvirae</taxon>
        <taxon>Uroviricota</taxon>
        <taxon>Caudoviricetes</taxon>
        <taxon>Peduoviridae</taxon>
        <taxon>Maltschvirus</taxon>
        <taxon>Maltschvirus maltsch</taxon>
    </lineage>
</organism>
<gene>
    <name evidence="1" type="ORF">UFOVP733_51</name>
    <name evidence="2" type="ORF">UFOVP743_8</name>
</gene>
<protein>
    <submittedName>
        <fullName evidence="2">Uncharacterized protein</fullName>
    </submittedName>
</protein>
<evidence type="ECO:0000313" key="2">
    <source>
        <dbReference type="EMBL" id="CAB5224800.1"/>
    </source>
</evidence>
<name>A0A6J7X249_9CAUD</name>
<dbReference type="EMBL" id="LR798336">
    <property type="protein sequence ID" value="CAB5224800.1"/>
    <property type="molecule type" value="Genomic_DNA"/>
</dbReference>
<reference evidence="2" key="1">
    <citation type="submission" date="2020-05" db="EMBL/GenBank/DDBJ databases">
        <authorList>
            <person name="Chiriac C."/>
            <person name="Salcher M."/>
            <person name="Ghai R."/>
            <person name="Kavagutti S V."/>
        </authorList>
    </citation>
    <scope>NUCLEOTIDE SEQUENCE</scope>
</reference>
<sequence length="686" mass="73004">MDLSQLSDADLDAQIAANAPKQNYPDLSAMSDADLDAAIMANTPKPPGLVDRANAWMYNNLPASFNNVASSLVDPYTYVNAAKDVVGGTKKLIGDASGTAMEFMQNPIATINNVGNAFSYPITNAVTSGINKLTGSNLAQLPAQGGTSAAGLGDDIRNILPYVAGTGLATKGAELALPAVNSMWRDILARTLSTGAVSGAQGQNPVEGAAANLFGEGIGRAANIIASPIKSGANMVANKAMSESQALTPSGAPLNPEVRSPAQAQALLSTLPENFKTSLGQVTNSPWAKDAESIANGVPLSSGTSQSKYGVADTNAMASSILSDLAGGIKPEDLNQKVLDDISAKEQATKTQMNNEYTAFEKPLTDSGFMITQRPNVQAVANSYLNGNDAEINKGISLKKVSLSPEEQLDLQNISNPKDPNATYAQMRGLESQLKDRARDEYSGIDPDINKAKMWDNLADAVRKDYEVNAVSSGIPGVQKSIEDLNNKWKNKYYDIYKTPQAYKLIKGNPNNVYGGITARNNQRLLDTLDQNTKHNIYLMGLKNSLKTDVDQNPVVDSNALVNRFSKGNANEAEIQDNLLSPEMKQKMQTLKNMSSLTQDARESLKSESPGKAALKGIGALGAAKFLGKAALPILGLPLMSNMVTKRFTNPNAISRYSQGKLPYDINQYPSKIIRAAIPVGINTQN</sequence>
<proteinExistence type="predicted"/>